<evidence type="ECO:0000313" key="6">
    <source>
        <dbReference type="Proteomes" id="UP000297736"/>
    </source>
</evidence>
<dbReference type="Proteomes" id="UP000218620">
    <property type="component" value="Unassembled WGS sequence"/>
</dbReference>
<comment type="caution">
    <text evidence="1">The sequence shown here is derived from an EMBL/GenBank/DDBJ whole genome shotgun (WGS) entry which is preliminary data.</text>
</comment>
<dbReference type="EMBL" id="NRGO01000009">
    <property type="protein sequence ID" value="PCC50212.1"/>
    <property type="molecule type" value="Genomic_DNA"/>
</dbReference>
<accession>A0A2A3YZ17</accession>
<sequence>MGRIIMTAEVKRSHNSTNPISRLAKRFTSVNIGQGEKVGYTEDSSEARMQSTALHEGVKLYRHSDGSHEAIDESRSGDTFS</sequence>
<evidence type="ECO:0000313" key="1">
    <source>
        <dbReference type="EMBL" id="PCC44521.1"/>
    </source>
</evidence>
<dbReference type="Proteomes" id="UP000297736">
    <property type="component" value="Unassembled WGS sequence"/>
</dbReference>
<name>A0A2A3YZ17_BREAU</name>
<dbReference type="AlphaFoldDB" id="A0A2A3YZ17"/>
<dbReference type="Proteomes" id="UP000217720">
    <property type="component" value="Unassembled WGS sequence"/>
</dbReference>
<dbReference type="EMBL" id="RHFF01000014">
    <property type="protein sequence ID" value="TGD37702.1"/>
    <property type="molecule type" value="Genomic_DNA"/>
</dbReference>
<evidence type="ECO:0000313" key="5">
    <source>
        <dbReference type="Proteomes" id="UP000218620"/>
    </source>
</evidence>
<evidence type="ECO:0000313" key="4">
    <source>
        <dbReference type="Proteomes" id="UP000217720"/>
    </source>
</evidence>
<protein>
    <submittedName>
        <fullName evidence="1">Uncharacterized protein</fullName>
    </submittedName>
</protein>
<evidence type="ECO:0000313" key="2">
    <source>
        <dbReference type="EMBL" id="PCC50212.1"/>
    </source>
</evidence>
<reference evidence="4 5" key="1">
    <citation type="journal article" date="2017" name="Elife">
        <title>Extensive horizontal gene transfer in cheese-associated bacteria.</title>
        <authorList>
            <person name="Bonham K.S."/>
            <person name="Wolfe B.E."/>
            <person name="Dutton R.J."/>
        </authorList>
    </citation>
    <scope>NUCLEOTIDE SEQUENCE [LARGE SCALE GENOMIC DNA]</scope>
    <source>
        <strain evidence="2 4">900_6</strain>
        <strain evidence="1 5">962_8</strain>
    </source>
</reference>
<dbReference type="EMBL" id="NRGQ01000003">
    <property type="protein sequence ID" value="PCC44521.1"/>
    <property type="molecule type" value="Genomic_DNA"/>
</dbReference>
<proteinExistence type="predicted"/>
<organism evidence="1 5">
    <name type="scientific">Brevibacterium aurantiacum</name>
    <dbReference type="NCBI Taxonomy" id="273384"/>
    <lineage>
        <taxon>Bacteria</taxon>
        <taxon>Bacillati</taxon>
        <taxon>Actinomycetota</taxon>
        <taxon>Actinomycetes</taxon>
        <taxon>Micrococcales</taxon>
        <taxon>Brevibacteriaceae</taxon>
        <taxon>Brevibacterium</taxon>
    </lineage>
</organism>
<reference evidence="3 6" key="2">
    <citation type="submission" date="2018-10" db="EMBL/GenBank/DDBJ databases">
        <title>Brevibacterium genomes from Austrain hard cheese rinds.</title>
        <authorList>
            <person name="Anast J.M."/>
            <person name="Dzieciol M."/>
            <person name="Schultz D.L."/>
            <person name="Mann E."/>
            <person name="Wagner M."/>
            <person name="Schmitz-Esser S."/>
        </authorList>
    </citation>
    <scope>NUCLEOTIDE SEQUENCE [LARGE SCALE GENOMIC DNA]</scope>
    <source>
        <strain evidence="3 6">L261</strain>
    </source>
</reference>
<gene>
    <name evidence="2" type="ORF">CIK62_08805</name>
    <name evidence="1" type="ORF">CIK65_02760</name>
    <name evidence="3" type="ORF">EB834_14095</name>
</gene>
<evidence type="ECO:0000313" key="3">
    <source>
        <dbReference type="EMBL" id="TGD37702.1"/>
    </source>
</evidence>